<protein>
    <submittedName>
        <fullName evidence="1">Uncharacterized protein</fullName>
    </submittedName>
</protein>
<evidence type="ECO:0000313" key="2">
    <source>
        <dbReference type="Proteomes" id="UP000525686"/>
    </source>
</evidence>
<gene>
    <name evidence="1" type="ORF">H3146_05970</name>
</gene>
<organism evidence="1 2">
    <name type="scientific">Streptomyces alkaliterrae</name>
    <dbReference type="NCBI Taxonomy" id="2213162"/>
    <lineage>
        <taxon>Bacteria</taxon>
        <taxon>Bacillati</taxon>
        <taxon>Actinomycetota</taxon>
        <taxon>Actinomycetes</taxon>
        <taxon>Kitasatosporales</taxon>
        <taxon>Streptomycetaceae</taxon>
        <taxon>Streptomyces</taxon>
    </lineage>
</organism>
<sequence>MSTLAIRILHLVDAAKRRGATPAQIQSLANAELAKYPRAEVEAAKAALVDSRPTR</sequence>
<reference evidence="2" key="1">
    <citation type="submission" date="2020-05" db="EMBL/GenBank/DDBJ databases">
        <title>Classification of alakaliphilic streptomycetes isolated from an alkaline soil next to Lonar Crater, India and a proposal for the recognition of Streptomyces alkaliterrae sp. nov.</title>
        <authorList>
            <person name="Golinska P."/>
        </authorList>
    </citation>
    <scope>NUCLEOTIDE SEQUENCE [LARGE SCALE GENOMIC DNA]</scope>
    <source>
        <strain evidence="2">OF3</strain>
    </source>
</reference>
<dbReference type="AlphaFoldDB" id="A0A7W3WIF9"/>
<comment type="caution">
    <text evidence="1">The sequence shown here is derived from an EMBL/GenBank/DDBJ whole genome shotgun (WGS) entry which is preliminary data.</text>
</comment>
<accession>A0A7W3WIF9</accession>
<dbReference type="Proteomes" id="UP000525686">
    <property type="component" value="Unassembled WGS sequence"/>
</dbReference>
<proteinExistence type="predicted"/>
<evidence type="ECO:0000313" key="1">
    <source>
        <dbReference type="EMBL" id="MBB1252914.1"/>
    </source>
</evidence>
<name>A0A7W3WIF9_9ACTN</name>
<dbReference type="EMBL" id="JABJWZ010000031">
    <property type="protein sequence ID" value="MBB1252914.1"/>
    <property type="molecule type" value="Genomic_DNA"/>
</dbReference>
<dbReference type="RefSeq" id="WP_181353706.1">
    <property type="nucleotide sequence ID" value="NZ_JABJWZ010000031.1"/>
</dbReference>